<organism evidence="2 3">
    <name type="scientific">Shewanella saliphila</name>
    <dbReference type="NCBI Taxonomy" id="2282698"/>
    <lineage>
        <taxon>Bacteria</taxon>
        <taxon>Pseudomonadati</taxon>
        <taxon>Pseudomonadota</taxon>
        <taxon>Gammaproteobacteria</taxon>
        <taxon>Alteromonadales</taxon>
        <taxon>Shewanellaceae</taxon>
        <taxon>Shewanella</taxon>
    </lineage>
</organism>
<name>A0ABQ2Q442_9GAMM</name>
<keyword evidence="1" id="KW-1133">Transmembrane helix</keyword>
<keyword evidence="1" id="KW-0812">Transmembrane</keyword>
<dbReference type="EMBL" id="BMQV01000010">
    <property type="protein sequence ID" value="GGP48861.1"/>
    <property type="molecule type" value="Genomic_DNA"/>
</dbReference>
<keyword evidence="1" id="KW-0472">Membrane</keyword>
<proteinExistence type="predicted"/>
<dbReference type="Proteomes" id="UP000654367">
    <property type="component" value="Unassembled WGS sequence"/>
</dbReference>
<dbReference type="RefSeq" id="WP_188918793.1">
    <property type="nucleotide sequence ID" value="NZ_BMQV01000010.1"/>
</dbReference>
<evidence type="ECO:0008006" key="4">
    <source>
        <dbReference type="Google" id="ProtNLM"/>
    </source>
</evidence>
<comment type="caution">
    <text evidence="2">The sequence shown here is derived from an EMBL/GenBank/DDBJ whole genome shotgun (WGS) entry which is preliminary data.</text>
</comment>
<gene>
    <name evidence="2" type="ORF">GCM10009409_14460</name>
</gene>
<keyword evidence="3" id="KW-1185">Reference proteome</keyword>
<dbReference type="InterPro" id="IPR011990">
    <property type="entry name" value="TPR-like_helical_dom_sf"/>
</dbReference>
<reference evidence="3" key="1">
    <citation type="journal article" date="2019" name="Int. J. Syst. Evol. Microbiol.">
        <title>The Global Catalogue of Microorganisms (GCM) 10K type strain sequencing project: providing services to taxonomists for standard genome sequencing and annotation.</title>
        <authorList>
            <consortium name="The Broad Institute Genomics Platform"/>
            <consortium name="The Broad Institute Genome Sequencing Center for Infectious Disease"/>
            <person name="Wu L."/>
            <person name="Ma J."/>
        </authorList>
    </citation>
    <scope>NUCLEOTIDE SEQUENCE [LARGE SCALE GENOMIC DNA]</scope>
    <source>
        <strain evidence="3">JCM 32304</strain>
    </source>
</reference>
<evidence type="ECO:0000313" key="2">
    <source>
        <dbReference type="EMBL" id="GGP48861.1"/>
    </source>
</evidence>
<dbReference type="SUPFAM" id="SSF48452">
    <property type="entry name" value="TPR-like"/>
    <property type="match status" value="1"/>
</dbReference>
<evidence type="ECO:0000313" key="3">
    <source>
        <dbReference type="Proteomes" id="UP000654367"/>
    </source>
</evidence>
<protein>
    <recommendedName>
        <fullName evidence="4">Tetratricopeptide repeat protein</fullName>
    </recommendedName>
</protein>
<feature type="transmembrane region" description="Helical" evidence="1">
    <location>
        <begin position="12"/>
        <end position="30"/>
    </location>
</feature>
<evidence type="ECO:0000256" key="1">
    <source>
        <dbReference type="SAM" id="Phobius"/>
    </source>
</evidence>
<sequence>MPQAPSSHTYKYLTGVVILLLIGIGAYVYLSNIKPKPLASGAVLVLPVKIVTPKSTTDIDTQWNAYAAMDVLIHQLTLGVSYPLLQTEDVINITSRLTQTDNVSPSDINKIMAISGAVLVIESSVSFINNQYQLSYTLHSQSQSDTSSVNAANINQVLSSTAAAISQTFNPKHNKPVTDYQSRLHSSPLVQAITLSQQGDLLGAEQHLLTVIGHSPTNLLASRLLGNIQLQQRQFERLSLTLTNAIDEALRQNDQRELARLRILLAQSYIETDNIEQALGVLNIAKGNAAKVKDWLTLGYASQLSGVINQRIGRNNDAREQFKKAIEYHQMMGYPIGQNQALNDLAELEVVEFNYPQAYRLINRSYELVAHRGLDDLENTTFNIMSNIENKMQHR</sequence>
<accession>A0ABQ2Q442</accession>
<dbReference type="Gene3D" id="1.25.40.10">
    <property type="entry name" value="Tetratricopeptide repeat domain"/>
    <property type="match status" value="1"/>
</dbReference>